<dbReference type="AlphaFoldDB" id="A0A8J5C398"/>
<reference evidence="8" key="1">
    <citation type="submission" date="2020-07" db="EMBL/GenBank/DDBJ databases">
        <title>The High-quality genome of the commercially important snow crab, Chionoecetes opilio.</title>
        <authorList>
            <person name="Jeong J.-H."/>
            <person name="Ryu S."/>
        </authorList>
    </citation>
    <scope>NUCLEOTIDE SEQUENCE</scope>
    <source>
        <strain evidence="8">MADBK_172401_WGS</strain>
        <tissue evidence="8">Digestive gland</tissue>
    </source>
</reference>
<comment type="subcellular location">
    <subcellularLocation>
        <location evidence="1">Mitochondrion inner membrane</location>
        <topology evidence="1">Peripheral membrane protein</topology>
        <orientation evidence="1">Matrix side</orientation>
    </subcellularLocation>
</comment>
<accession>A0A8J5C398</accession>
<evidence type="ECO:0000256" key="1">
    <source>
        <dbReference type="ARBA" id="ARBA00004443"/>
    </source>
</evidence>
<dbReference type="InterPro" id="IPR018796">
    <property type="entry name" value="COA8"/>
</dbReference>
<evidence type="ECO:0000256" key="5">
    <source>
        <dbReference type="ARBA" id="ARBA00023128"/>
    </source>
</evidence>
<evidence type="ECO:0000313" key="9">
    <source>
        <dbReference type="Proteomes" id="UP000770661"/>
    </source>
</evidence>
<name>A0A8J5C398_CHIOP</name>
<feature type="compositionally biased region" description="Polar residues" evidence="7">
    <location>
        <begin position="157"/>
        <end position="166"/>
    </location>
</feature>
<dbReference type="Proteomes" id="UP000770661">
    <property type="component" value="Unassembled WGS sequence"/>
</dbReference>
<gene>
    <name evidence="8" type="primary">Apopt1</name>
    <name evidence="8" type="ORF">GWK47_010431</name>
</gene>
<evidence type="ECO:0000256" key="4">
    <source>
        <dbReference type="ARBA" id="ARBA00022946"/>
    </source>
</evidence>
<dbReference type="Pfam" id="PF10231">
    <property type="entry name" value="COA8"/>
    <property type="match status" value="1"/>
</dbReference>
<dbReference type="GO" id="GO:0005743">
    <property type="term" value="C:mitochondrial inner membrane"/>
    <property type="evidence" value="ECO:0007669"/>
    <property type="project" value="UniProtKB-SubCell"/>
</dbReference>
<dbReference type="GO" id="GO:0097193">
    <property type="term" value="P:intrinsic apoptotic signaling pathway"/>
    <property type="evidence" value="ECO:0007669"/>
    <property type="project" value="InterPro"/>
</dbReference>
<keyword evidence="3" id="KW-0999">Mitochondrion inner membrane</keyword>
<dbReference type="EMBL" id="JACEEZ010019096">
    <property type="protein sequence ID" value="KAG0716103.1"/>
    <property type="molecule type" value="Genomic_DNA"/>
</dbReference>
<proteinExistence type="inferred from homology"/>
<sequence length="188" mass="20292">MRQEFIETKLKEKYGDSEGRKTLTADEMSQFYKGFLDDHLSLHTQYNKEWYWRNGTNILLAARVWLQQKMSRAPPLPSHSKGAGHTPTPTSHCLSGAPPLPSHGEGAGHTPTSTSHCLSGAPPLPSHGEGAGHTPTPTSHCLRGAALALTRGRGGTHANTHESLSLSGAPPFEPLSHCLSQGRRPLSH</sequence>
<evidence type="ECO:0000256" key="7">
    <source>
        <dbReference type="SAM" id="MobiDB-lite"/>
    </source>
</evidence>
<evidence type="ECO:0000256" key="3">
    <source>
        <dbReference type="ARBA" id="ARBA00022792"/>
    </source>
</evidence>
<comment type="similarity">
    <text evidence="2">Belongs to the COA8 family.</text>
</comment>
<dbReference type="PANTHER" id="PTHR31107">
    <property type="entry name" value="APOPTOGENIC PROTEIN 1, MITOCHONDRIAL"/>
    <property type="match status" value="1"/>
</dbReference>
<dbReference type="OrthoDB" id="6246201at2759"/>
<protein>
    <submittedName>
        <fullName evidence="8">Apoptogenic protein 1, mitochondrial</fullName>
    </submittedName>
</protein>
<organism evidence="8 9">
    <name type="scientific">Chionoecetes opilio</name>
    <name type="common">Atlantic snow crab</name>
    <name type="synonym">Cancer opilio</name>
    <dbReference type="NCBI Taxonomy" id="41210"/>
    <lineage>
        <taxon>Eukaryota</taxon>
        <taxon>Metazoa</taxon>
        <taxon>Ecdysozoa</taxon>
        <taxon>Arthropoda</taxon>
        <taxon>Crustacea</taxon>
        <taxon>Multicrustacea</taxon>
        <taxon>Malacostraca</taxon>
        <taxon>Eumalacostraca</taxon>
        <taxon>Eucarida</taxon>
        <taxon>Decapoda</taxon>
        <taxon>Pleocyemata</taxon>
        <taxon>Brachyura</taxon>
        <taxon>Eubrachyura</taxon>
        <taxon>Majoidea</taxon>
        <taxon>Majidae</taxon>
        <taxon>Chionoecetes</taxon>
    </lineage>
</organism>
<evidence type="ECO:0000256" key="6">
    <source>
        <dbReference type="ARBA" id="ARBA00023136"/>
    </source>
</evidence>
<evidence type="ECO:0000313" key="8">
    <source>
        <dbReference type="EMBL" id="KAG0716103.1"/>
    </source>
</evidence>
<keyword evidence="9" id="KW-1185">Reference proteome</keyword>
<feature type="region of interest" description="Disordered" evidence="7">
    <location>
        <begin position="72"/>
        <end position="140"/>
    </location>
</feature>
<dbReference type="PANTHER" id="PTHR31107:SF2">
    <property type="entry name" value="CYTOCHROME C OXIDASE ASSEMBLY FACTOR 8"/>
    <property type="match status" value="1"/>
</dbReference>
<evidence type="ECO:0000256" key="2">
    <source>
        <dbReference type="ARBA" id="ARBA00005453"/>
    </source>
</evidence>
<keyword evidence="4" id="KW-0809">Transit peptide</keyword>
<keyword evidence="6" id="KW-0472">Membrane</keyword>
<comment type="caution">
    <text evidence="8">The sequence shown here is derived from an EMBL/GenBank/DDBJ whole genome shotgun (WGS) entry which is preliminary data.</text>
</comment>
<feature type="region of interest" description="Disordered" evidence="7">
    <location>
        <begin position="152"/>
        <end position="188"/>
    </location>
</feature>
<keyword evidence="5" id="KW-0496">Mitochondrion</keyword>